<keyword evidence="2" id="KW-0464">Manganese</keyword>
<evidence type="ECO:0000313" key="4">
    <source>
        <dbReference type="EMBL" id="TWH83550.1"/>
    </source>
</evidence>
<comment type="cofactor">
    <cofactor evidence="2">
        <name>Mn(2+)</name>
        <dbReference type="ChEBI" id="CHEBI:29035"/>
    </cofactor>
    <text evidence="2">The Mn(2+) ion enhances activity.</text>
</comment>
<evidence type="ECO:0000313" key="5">
    <source>
        <dbReference type="Proteomes" id="UP000315343"/>
    </source>
</evidence>
<reference evidence="4 5" key="1">
    <citation type="submission" date="2019-07" db="EMBL/GenBank/DDBJ databases">
        <title>Genomic Encyclopedia of Type Strains, Phase I: the one thousand microbial genomes (KMG-I) project.</title>
        <authorList>
            <person name="Kyrpides N."/>
        </authorList>
    </citation>
    <scope>NUCLEOTIDE SEQUENCE [LARGE SCALE GENOMIC DNA]</scope>
    <source>
        <strain evidence="4 5">DSM 13558</strain>
    </source>
</reference>
<evidence type="ECO:0000259" key="3">
    <source>
        <dbReference type="Pfam" id="PF07687"/>
    </source>
</evidence>
<sequence>MTIKDLAKKYENYIIEQRRFLHGIPELSLNEINTTKKLVEELEKMGIETIHFPDYNGCIGIIRGGKPGKTIMLRADIDALPVVEKTGLSFASTNGNMHACGHDTHMAVQLGAAKILNDIRHELPGTVKLLFQSGEEAGIGSHYYVENGYLDDVDAVYGAHVWSGIEAGKFNLEPGERMASCDTFKIIVEGVSSHGSAPNLGNDALYAAASIVMNIQSFMSRRNNPLEAAVVTVGTINGGQRFNIVANEVEMEGTTRAFNKKVRNSIEGELRKIIENTAEALGVKATLEYNYLTHPITNEDELLNKIAHNAAVKLFGEDSLVSMEKVMGAEDYCHLVADRPGFFGFFGCYNEKIGAVHNNHSEYFLVDESTLYMGAALAAQFAYDYLTEK</sequence>
<evidence type="ECO:0000256" key="1">
    <source>
        <dbReference type="ARBA" id="ARBA00022801"/>
    </source>
</evidence>
<dbReference type="GO" id="GO:0050118">
    <property type="term" value="F:N-acetyldiaminopimelate deacetylase activity"/>
    <property type="evidence" value="ECO:0007669"/>
    <property type="project" value="UniProtKB-ARBA"/>
</dbReference>
<dbReference type="PANTHER" id="PTHR11014">
    <property type="entry name" value="PEPTIDASE M20 FAMILY MEMBER"/>
    <property type="match status" value="1"/>
</dbReference>
<proteinExistence type="predicted"/>
<dbReference type="Pfam" id="PF01546">
    <property type="entry name" value="Peptidase_M20"/>
    <property type="match status" value="1"/>
</dbReference>
<dbReference type="OrthoDB" id="9776731at2"/>
<dbReference type="AlphaFoldDB" id="A0A562JK86"/>
<evidence type="ECO:0000256" key="2">
    <source>
        <dbReference type="PIRSR" id="PIRSR005962-1"/>
    </source>
</evidence>
<feature type="domain" description="Peptidase M20 dimerisation" evidence="3">
    <location>
        <begin position="183"/>
        <end position="279"/>
    </location>
</feature>
<dbReference type="RefSeq" id="WP_145078632.1">
    <property type="nucleotide sequence ID" value="NZ_JAYFNS010000020.1"/>
</dbReference>
<feature type="binding site" evidence="2">
    <location>
        <position position="100"/>
    </location>
    <ligand>
        <name>Mn(2+)</name>
        <dbReference type="ChEBI" id="CHEBI:29035"/>
        <label>2</label>
    </ligand>
</feature>
<keyword evidence="2" id="KW-0479">Metal-binding</keyword>
<feature type="binding site" evidence="2">
    <location>
        <position position="160"/>
    </location>
    <ligand>
        <name>Mn(2+)</name>
        <dbReference type="ChEBI" id="CHEBI:29035"/>
        <label>2</label>
    </ligand>
</feature>
<keyword evidence="1 4" id="KW-0378">Hydrolase</keyword>
<accession>A0A562JK86</accession>
<dbReference type="EMBL" id="VLKH01000001">
    <property type="protein sequence ID" value="TWH83550.1"/>
    <property type="molecule type" value="Genomic_DNA"/>
</dbReference>
<dbReference type="Gene3D" id="3.40.630.10">
    <property type="entry name" value="Zn peptidases"/>
    <property type="match status" value="1"/>
</dbReference>
<dbReference type="SUPFAM" id="SSF55031">
    <property type="entry name" value="Bacterial exopeptidase dimerisation domain"/>
    <property type="match status" value="1"/>
</dbReference>
<name>A0A562JK86_9FIRM</name>
<gene>
    <name evidence="4" type="ORF">LY60_00160</name>
</gene>
<dbReference type="PIRSF" id="PIRSF005962">
    <property type="entry name" value="Pept_M20D_amidohydro"/>
    <property type="match status" value="1"/>
</dbReference>
<feature type="binding site" evidence="2">
    <location>
        <position position="136"/>
    </location>
    <ligand>
        <name>Mn(2+)</name>
        <dbReference type="ChEBI" id="CHEBI:29035"/>
        <label>2</label>
    </ligand>
</feature>
<dbReference type="InterPro" id="IPR036264">
    <property type="entry name" value="Bact_exopeptidase_dim_dom"/>
</dbReference>
<organism evidence="4 5">
    <name type="scientific">Sedimentibacter saalensis</name>
    <dbReference type="NCBI Taxonomy" id="130788"/>
    <lineage>
        <taxon>Bacteria</taxon>
        <taxon>Bacillati</taxon>
        <taxon>Bacillota</taxon>
        <taxon>Tissierellia</taxon>
        <taxon>Sedimentibacter</taxon>
    </lineage>
</organism>
<dbReference type="GO" id="GO:0019877">
    <property type="term" value="P:diaminopimelate biosynthetic process"/>
    <property type="evidence" value="ECO:0007669"/>
    <property type="project" value="UniProtKB-ARBA"/>
</dbReference>
<dbReference type="Pfam" id="PF07687">
    <property type="entry name" value="M20_dimer"/>
    <property type="match status" value="1"/>
</dbReference>
<dbReference type="PANTHER" id="PTHR11014:SF63">
    <property type="entry name" value="METALLOPEPTIDASE, PUTATIVE (AFU_ORTHOLOGUE AFUA_6G09600)-RELATED"/>
    <property type="match status" value="1"/>
</dbReference>
<protein>
    <submittedName>
        <fullName evidence="4">Amidohydrolase</fullName>
    </submittedName>
</protein>
<dbReference type="InterPro" id="IPR002933">
    <property type="entry name" value="Peptidase_M20"/>
</dbReference>
<dbReference type="InterPro" id="IPR011650">
    <property type="entry name" value="Peptidase_M20_dimer"/>
</dbReference>
<dbReference type="Proteomes" id="UP000315343">
    <property type="component" value="Unassembled WGS sequence"/>
</dbReference>
<dbReference type="InterPro" id="IPR017439">
    <property type="entry name" value="Amidohydrolase"/>
</dbReference>
<keyword evidence="5" id="KW-1185">Reference proteome</keyword>
<dbReference type="GO" id="GO:0046872">
    <property type="term" value="F:metal ion binding"/>
    <property type="evidence" value="ECO:0007669"/>
    <property type="project" value="UniProtKB-KW"/>
</dbReference>
<feature type="binding site" evidence="2">
    <location>
        <position position="102"/>
    </location>
    <ligand>
        <name>Mn(2+)</name>
        <dbReference type="ChEBI" id="CHEBI:29035"/>
        <label>2</label>
    </ligand>
</feature>
<dbReference type="Gene3D" id="3.30.70.360">
    <property type="match status" value="1"/>
</dbReference>
<dbReference type="NCBIfam" id="TIGR01891">
    <property type="entry name" value="amidohydrolases"/>
    <property type="match status" value="1"/>
</dbReference>
<dbReference type="FunFam" id="3.30.70.360:FF:000001">
    <property type="entry name" value="N-acetyldiaminopimelate deacetylase"/>
    <property type="match status" value="1"/>
</dbReference>
<feature type="binding site" evidence="2">
    <location>
        <position position="360"/>
    </location>
    <ligand>
        <name>Mn(2+)</name>
        <dbReference type="ChEBI" id="CHEBI:29035"/>
        <label>2</label>
    </ligand>
</feature>
<comment type="caution">
    <text evidence="4">The sequence shown here is derived from an EMBL/GenBank/DDBJ whole genome shotgun (WGS) entry which is preliminary data.</text>
</comment>
<dbReference type="SUPFAM" id="SSF53187">
    <property type="entry name" value="Zn-dependent exopeptidases"/>
    <property type="match status" value="1"/>
</dbReference>